<reference evidence="2" key="1">
    <citation type="journal article" date="2019" name="Int. J. Syst. Evol. Microbiol.">
        <title>The Global Catalogue of Microorganisms (GCM) 10K type strain sequencing project: providing services to taxonomists for standard genome sequencing and annotation.</title>
        <authorList>
            <consortium name="The Broad Institute Genomics Platform"/>
            <consortium name="The Broad Institute Genome Sequencing Center for Infectious Disease"/>
            <person name="Wu L."/>
            <person name="Ma J."/>
        </authorList>
    </citation>
    <scope>NUCLEOTIDE SEQUENCE [LARGE SCALE GENOMIC DNA]</scope>
    <source>
        <strain evidence="2">JCM 4565</strain>
    </source>
</reference>
<dbReference type="RefSeq" id="WP_344121268.1">
    <property type="nucleotide sequence ID" value="NZ_BAAABW010000026.1"/>
</dbReference>
<proteinExistence type="predicted"/>
<evidence type="ECO:0000313" key="1">
    <source>
        <dbReference type="EMBL" id="GAA0366950.1"/>
    </source>
</evidence>
<keyword evidence="2" id="KW-1185">Reference proteome</keyword>
<dbReference type="Pfam" id="PF19953">
    <property type="entry name" value="EACC1"/>
    <property type="match status" value="1"/>
</dbReference>
<sequence length="133" mass="13723">MQVTITVESVNGPAGPDDLRHWLVGQPGLRGRIHRQVDAPAPGTMGAAGDVVLAVLEPGGVAAAFAGAVVAWVRTRRGTQTVTVTRPDGTRFTLSTTQVKGLDARQAAELAERLAATLEGRAEVPPPSTPSAP</sequence>
<organism evidence="1 2">
    <name type="scientific">Streptomyces blastmyceticus</name>
    <dbReference type="NCBI Taxonomy" id="68180"/>
    <lineage>
        <taxon>Bacteria</taxon>
        <taxon>Bacillati</taxon>
        <taxon>Actinomycetota</taxon>
        <taxon>Actinomycetes</taxon>
        <taxon>Kitasatosporales</taxon>
        <taxon>Streptomycetaceae</taxon>
        <taxon>Streptomyces</taxon>
    </lineage>
</organism>
<protein>
    <submittedName>
        <fullName evidence="1">Uncharacterized protein</fullName>
    </submittedName>
</protein>
<accession>A0ABP3HEV8</accession>
<dbReference type="InterPro" id="IPR045428">
    <property type="entry name" value="EACC1"/>
</dbReference>
<gene>
    <name evidence="1" type="ORF">GCM10010319_51090</name>
</gene>
<name>A0ABP3HEV8_9ACTN</name>
<dbReference type="Proteomes" id="UP001500063">
    <property type="component" value="Unassembled WGS sequence"/>
</dbReference>
<evidence type="ECO:0000313" key="2">
    <source>
        <dbReference type="Proteomes" id="UP001500063"/>
    </source>
</evidence>
<dbReference type="EMBL" id="BAAABW010000026">
    <property type="protein sequence ID" value="GAA0366950.1"/>
    <property type="molecule type" value="Genomic_DNA"/>
</dbReference>
<comment type="caution">
    <text evidence="1">The sequence shown here is derived from an EMBL/GenBank/DDBJ whole genome shotgun (WGS) entry which is preliminary data.</text>
</comment>